<comment type="caution">
    <text evidence="1">The sequence shown here is derived from an EMBL/GenBank/DDBJ whole genome shotgun (WGS) entry which is preliminary data.</text>
</comment>
<reference evidence="1" key="1">
    <citation type="submission" date="2018-04" db="EMBL/GenBank/DDBJ databases">
        <title>Whole genome sequencing of Hypsizygus marmoreus.</title>
        <authorList>
            <person name="Choi I.-G."/>
            <person name="Min B."/>
            <person name="Kim J.-G."/>
            <person name="Kim S."/>
            <person name="Oh Y.-L."/>
            <person name="Kong W.-S."/>
            <person name="Park H."/>
            <person name="Jeong J."/>
            <person name="Song E.-S."/>
        </authorList>
    </citation>
    <scope>NUCLEOTIDE SEQUENCE [LARGE SCALE GENOMIC DNA]</scope>
    <source>
        <strain evidence="1">51987-8</strain>
    </source>
</reference>
<accession>A0A369JXD9</accession>
<keyword evidence="2" id="KW-1185">Reference proteome</keyword>
<protein>
    <recommendedName>
        <fullName evidence="3">F-box domain-containing protein</fullName>
    </recommendedName>
</protein>
<dbReference type="InParanoid" id="A0A369JXD9"/>
<dbReference type="EMBL" id="LUEZ02000021">
    <property type="protein sequence ID" value="RDB26999.1"/>
    <property type="molecule type" value="Genomic_DNA"/>
</dbReference>
<dbReference type="Proteomes" id="UP000076154">
    <property type="component" value="Unassembled WGS sequence"/>
</dbReference>
<sequence length="354" mass="39920">MSSSSNTLPQEILDLVMDEVNDDQETLKCCALSSQSLRSPSQRHIFSEIQIQDVVCFRRLRDILMKNSVLATHIRRVDFRQFPAWIADDSRLLATFRLMTSLETLAVAPVTCSSWSMISQFRFFRNTINHLRDIPSRMHLRSSTMMHRCTLKMLTQPGAALSQLRSFSIHGMTSLPSLPLTIVQASACSIEKLELCDMSLLRSDIGAPWFTFDFTTLPRLQCLTLTSTVYSDTLYAFLCTSLMNQYKLFAANLSVARVKKLQLVFVTHPVSIFVTGISLPEATMWHLIDAVLDSGRLADTPFAVEVVLETPYANSQEFAVLSGFWRETIGQKMPLTQAQGIVTPIRHLRGKPCC</sequence>
<evidence type="ECO:0000313" key="2">
    <source>
        <dbReference type="Proteomes" id="UP000076154"/>
    </source>
</evidence>
<dbReference type="AlphaFoldDB" id="A0A369JXD9"/>
<evidence type="ECO:0000313" key="1">
    <source>
        <dbReference type="EMBL" id="RDB26999.1"/>
    </source>
</evidence>
<dbReference type="OrthoDB" id="2745898at2759"/>
<proteinExistence type="predicted"/>
<organism evidence="1 2">
    <name type="scientific">Hypsizygus marmoreus</name>
    <name type="common">White beech mushroom</name>
    <name type="synonym">Agaricus marmoreus</name>
    <dbReference type="NCBI Taxonomy" id="39966"/>
    <lineage>
        <taxon>Eukaryota</taxon>
        <taxon>Fungi</taxon>
        <taxon>Dikarya</taxon>
        <taxon>Basidiomycota</taxon>
        <taxon>Agaricomycotina</taxon>
        <taxon>Agaricomycetes</taxon>
        <taxon>Agaricomycetidae</taxon>
        <taxon>Agaricales</taxon>
        <taxon>Tricholomatineae</taxon>
        <taxon>Lyophyllaceae</taxon>
        <taxon>Hypsizygus</taxon>
    </lineage>
</organism>
<evidence type="ECO:0008006" key="3">
    <source>
        <dbReference type="Google" id="ProtNLM"/>
    </source>
</evidence>
<name>A0A369JXD9_HYPMA</name>
<gene>
    <name evidence="1" type="ORF">Hypma_005077</name>
</gene>
<dbReference type="SUPFAM" id="SSF52047">
    <property type="entry name" value="RNI-like"/>
    <property type="match status" value="1"/>
</dbReference>